<accession>A0A0F3IVY0</accession>
<evidence type="ECO:0000313" key="2">
    <source>
        <dbReference type="EMBL" id="KJV09754.1"/>
    </source>
</evidence>
<organism evidence="2 3">
    <name type="scientific">Elstera litoralis</name>
    <dbReference type="NCBI Taxonomy" id="552518"/>
    <lineage>
        <taxon>Bacteria</taxon>
        <taxon>Pseudomonadati</taxon>
        <taxon>Pseudomonadota</taxon>
        <taxon>Alphaproteobacteria</taxon>
        <taxon>Rhodospirillales</taxon>
        <taxon>Rhodospirillaceae</taxon>
        <taxon>Elstera</taxon>
    </lineage>
</organism>
<dbReference type="RefSeq" id="WP_045775626.1">
    <property type="nucleotide sequence ID" value="NZ_LAJY01000220.1"/>
</dbReference>
<dbReference type="EMBL" id="LAJY01000220">
    <property type="protein sequence ID" value="KJV09754.1"/>
    <property type="molecule type" value="Genomic_DNA"/>
</dbReference>
<reference evidence="2 3" key="1">
    <citation type="submission" date="2015-03" db="EMBL/GenBank/DDBJ databases">
        <title>Draft genome sequence of Elstera litoralis.</title>
        <authorList>
            <person name="Rahalkar M.C."/>
            <person name="Dhakephalkar P.K."/>
            <person name="Pore S.D."/>
            <person name="Arora P."/>
            <person name="Kapse N.G."/>
            <person name="Pandit P.S."/>
        </authorList>
    </citation>
    <scope>NUCLEOTIDE SEQUENCE [LARGE SCALE GENOMIC DNA]</scope>
    <source>
        <strain evidence="2 3">Dia-1</strain>
    </source>
</reference>
<evidence type="ECO:0000259" key="1">
    <source>
        <dbReference type="Pfam" id="PF01814"/>
    </source>
</evidence>
<keyword evidence="3" id="KW-1185">Reference proteome</keyword>
<gene>
    <name evidence="2" type="ORF">VZ95_09460</name>
</gene>
<dbReference type="InterPro" id="IPR012312">
    <property type="entry name" value="Hemerythrin-like"/>
</dbReference>
<dbReference type="Pfam" id="PF01814">
    <property type="entry name" value="Hemerythrin"/>
    <property type="match status" value="1"/>
</dbReference>
<dbReference type="OrthoDB" id="7203877at2"/>
<sequence length="142" mass="16102">MSNPAATARFRVQHGEIEMLLQAVERQLRVPGWATAPQALRESFTQLSAKLRIHLALEDDALYPRLATHADGNLRALAQQYQQEMSGIRQTYEAFLAEWLHSNRFSQEASAFTAAATDLFKTLRARFHREDTRLYPMADAAA</sequence>
<dbReference type="Proteomes" id="UP000033774">
    <property type="component" value="Unassembled WGS sequence"/>
</dbReference>
<protein>
    <recommendedName>
        <fullName evidence="1">Hemerythrin-like domain-containing protein</fullName>
    </recommendedName>
</protein>
<proteinExistence type="predicted"/>
<dbReference type="AlphaFoldDB" id="A0A0F3IVY0"/>
<feature type="domain" description="Hemerythrin-like" evidence="1">
    <location>
        <begin position="8"/>
        <end position="138"/>
    </location>
</feature>
<name>A0A0F3IVY0_9PROT</name>
<comment type="caution">
    <text evidence="2">The sequence shown here is derived from an EMBL/GenBank/DDBJ whole genome shotgun (WGS) entry which is preliminary data.</text>
</comment>
<evidence type="ECO:0000313" key="3">
    <source>
        <dbReference type="Proteomes" id="UP000033774"/>
    </source>
</evidence>
<dbReference type="Gene3D" id="1.20.120.520">
    <property type="entry name" value="nmb1532 protein domain like"/>
    <property type="match status" value="1"/>
</dbReference>